<evidence type="ECO:0000256" key="5">
    <source>
        <dbReference type="SAM" id="MobiDB-lite"/>
    </source>
</evidence>
<proteinExistence type="predicted"/>
<sequence>MGGPIAVGGGFGSLLLVGLYLLLGGDPGALGGGGGGQQPQQEPGQNQHSGQGYGDTESEYANCTWDDANESDGCRIVGTAQSLDEIWSDILPEQAGIEYTKPGLRIFEQATQTGCGAASSQTGPFYCPQDETAYFDTSFFSMLKQMGGSAAPLSQEYVVAHEFGHHIQDLEGTLGMSNYDDPGPDSNAVKIELQADCYAGVWASRADKGDNPRLEPVTEEQVATAMKTAGAIGDDHIQESQQGYVNPESFTHGTSEQRQKMFMAGYQNGTMGACDILERGAYNS</sequence>
<feature type="compositionally biased region" description="Low complexity" evidence="5">
    <location>
        <begin position="38"/>
        <end position="47"/>
    </location>
</feature>
<evidence type="ECO:0000313" key="6">
    <source>
        <dbReference type="EMBL" id="WCZ32604.1"/>
    </source>
</evidence>
<keyword evidence="7" id="KW-1185">Reference proteome</keyword>
<keyword evidence="2" id="KW-0812">Transmembrane</keyword>
<dbReference type="PANTHER" id="PTHR30168:SF0">
    <property type="entry name" value="INNER MEMBRANE PROTEIN"/>
    <property type="match status" value="1"/>
</dbReference>
<dbReference type="InterPro" id="IPR007343">
    <property type="entry name" value="Uncharacterised_pept_Zn_put"/>
</dbReference>
<dbReference type="PANTHER" id="PTHR30168">
    <property type="entry name" value="PUTATIVE MEMBRANE PROTEIN YPFJ"/>
    <property type="match status" value="1"/>
</dbReference>
<dbReference type="Pfam" id="PF04228">
    <property type="entry name" value="Zn_peptidase"/>
    <property type="match status" value="1"/>
</dbReference>
<dbReference type="EMBL" id="CP063189">
    <property type="protein sequence ID" value="WCZ32604.1"/>
    <property type="molecule type" value="Genomic_DNA"/>
</dbReference>
<feature type="region of interest" description="Disordered" evidence="5">
    <location>
        <begin position="31"/>
        <end position="59"/>
    </location>
</feature>
<evidence type="ECO:0000256" key="4">
    <source>
        <dbReference type="ARBA" id="ARBA00023136"/>
    </source>
</evidence>
<name>A0ABY7U7P3_9CORY</name>
<organism evidence="6 7">
    <name type="scientific">Corynebacterium massiliense DSM 45435</name>
    <dbReference type="NCBI Taxonomy" id="1121364"/>
    <lineage>
        <taxon>Bacteria</taxon>
        <taxon>Bacillati</taxon>
        <taxon>Actinomycetota</taxon>
        <taxon>Actinomycetes</taxon>
        <taxon>Mycobacteriales</taxon>
        <taxon>Corynebacteriaceae</taxon>
        <taxon>Corynebacterium</taxon>
    </lineage>
</organism>
<gene>
    <name evidence="6" type="ORF">CMASS_05815</name>
</gene>
<dbReference type="Proteomes" id="UP001220064">
    <property type="component" value="Chromosome"/>
</dbReference>
<accession>A0ABY7U7P3</accession>
<comment type="subcellular location">
    <subcellularLocation>
        <location evidence="1">Membrane</location>
        <topology evidence="1">Single-pass membrane protein</topology>
    </subcellularLocation>
</comment>
<keyword evidence="4" id="KW-0472">Membrane</keyword>
<evidence type="ECO:0000313" key="7">
    <source>
        <dbReference type="Proteomes" id="UP001220064"/>
    </source>
</evidence>
<evidence type="ECO:0000256" key="1">
    <source>
        <dbReference type="ARBA" id="ARBA00004167"/>
    </source>
</evidence>
<protein>
    <submittedName>
        <fullName evidence="6">Neutral zinc metallopeptidase</fullName>
    </submittedName>
</protein>
<keyword evidence="3" id="KW-1133">Transmembrane helix</keyword>
<evidence type="ECO:0000256" key="3">
    <source>
        <dbReference type="ARBA" id="ARBA00022989"/>
    </source>
</evidence>
<reference evidence="6 7" key="1">
    <citation type="submission" date="2020-10" db="EMBL/GenBank/DDBJ databases">
        <title>Complete genome sequence of Corynebacterium massiliense DSM 45435, type strain of Corynebacterium massiliense.</title>
        <authorList>
            <person name="Busche T."/>
            <person name="Kalinowski J."/>
            <person name="Ruckert C."/>
        </authorList>
    </citation>
    <scope>NUCLEOTIDE SEQUENCE [LARGE SCALE GENOMIC DNA]</scope>
    <source>
        <strain evidence="6 7">DSM 45435</strain>
    </source>
</reference>
<evidence type="ECO:0000256" key="2">
    <source>
        <dbReference type="ARBA" id="ARBA00022692"/>
    </source>
</evidence>